<dbReference type="Pfam" id="PF01797">
    <property type="entry name" value="Y1_Tnp"/>
    <property type="match status" value="1"/>
</dbReference>
<dbReference type="GO" id="GO:0004803">
    <property type="term" value="F:transposase activity"/>
    <property type="evidence" value="ECO:0007669"/>
    <property type="project" value="InterPro"/>
</dbReference>
<evidence type="ECO:0000313" key="3">
    <source>
        <dbReference type="Proteomes" id="UP000177215"/>
    </source>
</evidence>
<feature type="domain" description="Transposase IS200-like" evidence="1">
    <location>
        <begin position="6"/>
        <end position="149"/>
    </location>
</feature>
<dbReference type="PANTHER" id="PTHR34322:SF2">
    <property type="entry name" value="TRANSPOSASE IS200-LIKE DOMAIN-CONTAINING PROTEIN"/>
    <property type="match status" value="1"/>
</dbReference>
<evidence type="ECO:0000313" key="2">
    <source>
        <dbReference type="EMBL" id="OGG77393.1"/>
    </source>
</evidence>
<dbReference type="InterPro" id="IPR002686">
    <property type="entry name" value="Transposase_17"/>
</dbReference>
<dbReference type="InterPro" id="IPR036515">
    <property type="entry name" value="Transposase_17_sf"/>
</dbReference>
<dbReference type="PANTHER" id="PTHR34322">
    <property type="entry name" value="TRANSPOSASE, Y1_TNP DOMAIN-CONTAINING"/>
    <property type="match status" value="1"/>
</dbReference>
<sequence>MYTALVELFHLLNRGVDKRQIFLDNQDRARFVHDLYEFNDSRSATNTIRRLPPDSPEEVLFDLVGRTSVREPIVDIHGWCIMGNHYHLLVSEKIDDGITKFLMKLNVGYAKYFNERYKRVGTLFQGRTKRIHVSSDAHFLHILHYIHLNPLDFLKGAENWRALEVGNTKSAMAYLDTYRWSSYLDYCGKKNFPSIITRDFFGDVFSNYKKTITSYLKDIELSDVKPFLLE</sequence>
<evidence type="ECO:0000259" key="1">
    <source>
        <dbReference type="SMART" id="SM01321"/>
    </source>
</evidence>
<protein>
    <recommendedName>
        <fullName evidence="1">Transposase IS200-like domain-containing protein</fullName>
    </recommendedName>
</protein>
<dbReference type="Gene3D" id="3.30.70.1290">
    <property type="entry name" value="Transposase IS200-like"/>
    <property type="match status" value="1"/>
</dbReference>
<dbReference type="EMBL" id="MFMC01000018">
    <property type="protein sequence ID" value="OGG77393.1"/>
    <property type="molecule type" value="Genomic_DNA"/>
</dbReference>
<dbReference type="Proteomes" id="UP000177215">
    <property type="component" value="Unassembled WGS sequence"/>
</dbReference>
<proteinExistence type="predicted"/>
<gene>
    <name evidence="2" type="ORF">A3B35_01250</name>
</gene>
<name>A0A1F6EUY2_9BACT</name>
<reference evidence="2 3" key="1">
    <citation type="journal article" date="2016" name="Nat. Commun.">
        <title>Thousands of microbial genomes shed light on interconnected biogeochemical processes in an aquifer system.</title>
        <authorList>
            <person name="Anantharaman K."/>
            <person name="Brown C.T."/>
            <person name="Hug L.A."/>
            <person name="Sharon I."/>
            <person name="Castelle C.J."/>
            <person name="Probst A.J."/>
            <person name="Thomas B.C."/>
            <person name="Singh A."/>
            <person name="Wilkins M.J."/>
            <person name="Karaoz U."/>
            <person name="Brodie E.L."/>
            <person name="Williams K.H."/>
            <person name="Hubbard S.S."/>
            <person name="Banfield J.F."/>
        </authorList>
    </citation>
    <scope>NUCLEOTIDE SEQUENCE [LARGE SCALE GENOMIC DNA]</scope>
</reference>
<dbReference type="AlphaFoldDB" id="A0A1F6EUY2"/>
<organism evidence="2 3">
    <name type="scientific">Candidatus Kaiserbacteria bacterium RIFCSPLOWO2_01_FULL_54_24</name>
    <dbReference type="NCBI Taxonomy" id="1798515"/>
    <lineage>
        <taxon>Bacteria</taxon>
        <taxon>Candidatus Kaiseribacteriota</taxon>
    </lineage>
</organism>
<dbReference type="STRING" id="1798515.A3B35_01250"/>
<dbReference type="SMART" id="SM01321">
    <property type="entry name" value="Y1_Tnp"/>
    <property type="match status" value="1"/>
</dbReference>
<dbReference type="GO" id="GO:0006313">
    <property type="term" value="P:DNA transposition"/>
    <property type="evidence" value="ECO:0007669"/>
    <property type="project" value="InterPro"/>
</dbReference>
<comment type="caution">
    <text evidence="2">The sequence shown here is derived from an EMBL/GenBank/DDBJ whole genome shotgun (WGS) entry which is preliminary data.</text>
</comment>
<accession>A0A1F6EUY2</accession>
<dbReference type="SUPFAM" id="SSF143422">
    <property type="entry name" value="Transposase IS200-like"/>
    <property type="match status" value="1"/>
</dbReference>
<dbReference type="GO" id="GO:0003677">
    <property type="term" value="F:DNA binding"/>
    <property type="evidence" value="ECO:0007669"/>
    <property type="project" value="InterPro"/>
</dbReference>